<keyword evidence="3" id="KW-1185">Reference proteome</keyword>
<dbReference type="EMBL" id="CP002859">
    <property type="protein sequence ID" value="AEI46490.1"/>
    <property type="molecule type" value="Genomic_DNA"/>
</dbReference>
<keyword evidence="1" id="KW-0812">Transmembrane</keyword>
<sequence>MKSRTLPGYGHLHNRQHRERNRRMAIISLVAMTVTLVFVCLYQWVAQRDMIETTNRALLRQDSLEAVKLSQDKIIFLMQDTIHQLREMNKTLKQPKSNLR</sequence>
<dbReference type="KEGG" id="rsi:Runsl_0030"/>
<reference evidence="3" key="1">
    <citation type="submission" date="2011-06" db="EMBL/GenBank/DDBJ databases">
        <title>The complete genome of chromosome of Runella slithyformis DSM 19594.</title>
        <authorList>
            <consortium name="US DOE Joint Genome Institute (JGI-PGF)"/>
            <person name="Lucas S."/>
            <person name="Han J."/>
            <person name="Lapidus A."/>
            <person name="Bruce D."/>
            <person name="Goodwin L."/>
            <person name="Pitluck S."/>
            <person name="Peters L."/>
            <person name="Kyrpides N."/>
            <person name="Mavromatis K."/>
            <person name="Ivanova N."/>
            <person name="Ovchinnikova G."/>
            <person name="Zhang X."/>
            <person name="Misra M."/>
            <person name="Detter J.C."/>
            <person name="Tapia R."/>
            <person name="Han C."/>
            <person name="Land M."/>
            <person name="Hauser L."/>
            <person name="Markowitz V."/>
            <person name="Cheng J.-F."/>
            <person name="Hugenholtz P."/>
            <person name="Woyke T."/>
            <person name="Wu D."/>
            <person name="Tindall B."/>
            <person name="Faehrich R."/>
            <person name="Brambilla E."/>
            <person name="Klenk H.-P."/>
            <person name="Eisen J.A."/>
        </authorList>
    </citation>
    <scope>NUCLEOTIDE SEQUENCE [LARGE SCALE GENOMIC DNA]</scope>
    <source>
        <strain evidence="3">ATCC 29530 / DSM 19594 / LMG 11500 / NCIMB 11436 / LSU 4</strain>
    </source>
</reference>
<proteinExistence type="predicted"/>
<name>A0A7U3ZG06_RUNSL</name>
<evidence type="ECO:0000256" key="1">
    <source>
        <dbReference type="SAM" id="Phobius"/>
    </source>
</evidence>
<protein>
    <submittedName>
        <fullName evidence="2">Uncharacterized protein</fullName>
    </submittedName>
</protein>
<dbReference type="Proteomes" id="UP000000493">
    <property type="component" value="Chromosome"/>
</dbReference>
<evidence type="ECO:0000313" key="2">
    <source>
        <dbReference type="EMBL" id="AEI46490.1"/>
    </source>
</evidence>
<accession>A0A7U3ZG06</accession>
<keyword evidence="1" id="KW-0472">Membrane</keyword>
<evidence type="ECO:0000313" key="3">
    <source>
        <dbReference type="Proteomes" id="UP000000493"/>
    </source>
</evidence>
<dbReference type="RefSeq" id="WP_013925815.1">
    <property type="nucleotide sequence ID" value="NC_015703.1"/>
</dbReference>
<organism evidence="2 3">
    <name type="scientific">Runella slithyformis (strain ATCC 29530 / DSM 19594 / LMG 11500 / NCIMB 11436 / LSU 4)</name>
    <dbReference type="NCBI Taxonomy" id="761193"/>
    <lineage>
        <taxon>Bacteria</taxon>
        <taxon>Pseudomonadati</taxon>
        <taxon>Bacteroidota</taxon>
        <taxon>Cytophagia</taxon>
        <taxon>Cytophagales</taxon>
        <taxon>Spirosomataceae</taxon>
        <taxon>Runella</taxon>
    </lineage>
</organism>
<gene>
    <name evidence="2" type="ordered locus">Runsl_0030</name>
</gene>
<feature type="transmembrane region" description="Helical" evidence="1">
    <location>
        <begin position="24"/>
        <end position="45"/>
    </location>
</feature>
<reference evidence="2 3" key="2">
    <citation type="journal article" date="2012" name="Stand. Genomic Sci.">
        <title>Complete genome sequence of the aquatic bacterium Runella slithyformis type strain (LSU 4(T)).</title>
        <authorList>
            <person name="Copeland A."/>
            <person name="Zhang X."/>
            <person name="Misra M."/>
            <person name="Lapidus A."/>
            <person name="Nolan M."/>
            <person name="Lucas S."/>
            <person name="Deshpande S."/>
            <person name="Cheng J.F."/>
            <person name="Tapia R."/>
            <person name="Goodwin L.A."/>
            <person name="Pitluck S."/>
            <person name="Liolios K."/>
            <person name="Pagani I."/>
            <person name="Ivanova N."/>
            <person name="Mikhailova N."/>
            <person name="Pati A."/>
            <person name="Chen A."/>
            <person name="Palaniappan K."/>
            <person name="Land M."/>
            <person name="Hauser L."/>
            <person name="Pan C."/>
            <person name="Jeffries C.D."/>
            <person name="Detter J.C."/>
            <person name="Brambilla E.M."/>
            <person name="Rohde M."/>
            <person name="Djao O.D."/>
            <person name="Goker M."/>
            <person name="Sikorski J."/>
            <person name="Tindall B.J."/>
            <person name="Woyke T."/>
            <person name="Bristow J."/>
            <person name="Eisen J.A."/>
            <person name="Markowitz V."/>
            <person name="Hugenholtz P."/>
            <person name="Kyrpides N.C."/>
            <person name="Klenk H.P."/>
            <person name="Mavromatis K."/>
        </authorList>
    </citation>
    <scope>NUCLEOTIDE SEQUENCE [LARGE SCALE GENOMIC DNA]</scope>
    <source>
        <strain evidence="3">ATCC 29530 / DSM 19594 / LMG 11500 / NCIMB 11436 / LSU 4</strain>
    </source>
</reference>
<keyword evidence="1" id="KW-1133">Transmembrane helix</keyword>
<dbReference type="AlphaFoldDB" id="A0A7U3ZG06"/>